<gene>
    <name evidence="8" type="primary">alr_1</name>
    <name evidence="8" type="ORF">ADICEAN_00068</name>
</gene>
<dbReference type="SMART" id="SM01005">
    <property type="entry name" value="Ala_racemase_C"/>
    <property type="match status" value="1"/>
</dbReference>
<feature type="active site" description="Proton acceptor; specific for D-alanine" evidence="4">
    <location>
        <position position="49"/>
    </location>
</feature>
<dbReference type="Proteomes" id="UP000011910">
    <property type="component" value="Unassembled WGS sequence"/>
</dbReference>
<accession>M7NC43</accession>
<comment type="function">
    <text evidence="4">Catalyzes the interconversion of L-alanine and D-alanine. May also act on other amino acids.</text>
</comment>
<evidence type="ECO:0000259" key="7">
    <source>
        <dbReference type="SMART" id="SM01005"/>
    </source>
</evidence>
<dbReference type="Pfam" id="PF00842">
    <property type="entry name" value="Ala_racemase_C"/>
    <property type="match status" value="1"/>
</dbReference>
<dbReference type="Pfam" id="PF01168">
    <property type="entry name" value="Ala_racemase_N"/>
    <property type="match status" value="1"/>
</dbReference>
<sequence length="396" mass="44084">MLNTMSMIPHTPSVRHTSSIELSRTAFQSNVAFVRTLLEPDVQLSAVLKGNAYGHGLEHMTQLCLEAGITHISVFSAHEALRVWQKTKGEATILIMGLIENEDLPWAISQDIEFFVFETDRLQAAIAAARSLGKPARIHLEVETGMNRTGFDRDELPAILELLKQHTPHLRLMSLCTHFAGAEEMANSPRIGQQLEQYNALYEEFCGAGLRPAMRHTACSAASLNYPETRMELVRIGIMLYGFWPNLETRTLFLEKQPQQQDPLRRLIRWRSKVMSVKAVQEGEYIGYGTSCLAQTDMRIATVPVGYAYGFARSLSNVGRVLIQGQPAAVVGVVNMNLLMVDISALSGVQKGDEVVLIGRQGEEEISVASFSEMSHQLNYEMLTRLPGDIPRSIVD</sequence>
<evidence type="ECO:0000313" key="9">
    <source>
        <dbReference type="Proteomes" id="UP000011910"/>
    </source>
</evidence>
<dbReference type="CDD" id="cd00430">
    <property type="entry name" value="PLPDE_III_AR"/>
    <property type="match status" value="1"/>
</dbReference>
<dbReference type="Gene3D" id="3.20.20.10">
    <property type="entry name" value="Alanine racemase"/>
    <property type="match status" value="1"/>
</dbReference>
<dbReference type="HAMAP" id="MF_01201">
    <property type="entry name" value="Ala_racemase"/>
    <property type="match status" value="1"/>
</dbReference>
<dbReference type="eggNOG" id="COG0787">
    <property type="taxonomic scope" value="Bacteria"/>
</dbReference>
<comment type="similarity">
    <text evidence="4">Belongs to the alanine racemase family.</text>
</comment>
<dbReference type="SUPFAM" id="SSF50621">
    <property type="entry name" value="Alanine racemase C-terminal domain-like"/>
    <property type="match status" value="1"/>
</dbReference>
<evidence type="ECO:0000256" key="2">
    <source>
        <dbReference type="ARBA" id="ARBA00022898"/>
    </source>
</evidence>
<dbReference type="EC" id="5.1.1.1" evidence="4"/>
<organism evidence="8 9">
    <name type="scientific">Cesiribacter andamanensis AMV16</name>
    <dbReference type="NCBI Taxonomy" id="1279009"/>
    <lineage>
        <taxon>Bacteria</taxon>
        <taxon>Pseudomonadati</taxon>
        <taxon>Bacteroidota</taxon>
        <taxon>Cytophagia</taxon>
        <taxon>Cytophagales</taxon>
        <taxon>Cesiribacteraceae</taxon>
        <taxon>Cesiribacter</taxon>
    </lineage>
</organism>
<evidence type="ECO:0000256" key="3">
    <source>
        <dbReference type="ARBA" id="ARBA00023235"/>
    </source>
</evidence>
<evidence type="ECO:0000256" key="6">
    <source>
        <dbReference type="PIRSR" id="PIRSR600821-52"/>
    </source>
</evidence>
<protein>
    <recommendedName>
        <fullName evidence="4">Alanine racemase</fullName>
        <ecNumber evidence="4">5.1.1.1</ecNumber>
    </recommendedName>
</protein>
<dbReference type="PRINTS" id="PR00992">
    <property type="entry name" value="ALARACEMASE"/>
</dbReference>
<feature type="modified residue" description="N6-(pyridoxal phosphate)lysine" evidence="4 5">
    <location>
        <position position="49"/>
    </location>
</feature>
<dbReference type="UniPathway" id="UPA00042">
    <property type="reaction ID" value="UER00497"/>
</dbReference>
<dbReference type="InterPro" id="IPR001608">
    <property type="entry name" value="Ala_racemase_N"/>
</dbReference>
<dbReference type="GO" id="GO:0005829">
    <property type="term" value="C:cytosol"/>
    <property type="evidence" value="ECO:0007669"/>
    <property type="project" value="TreeGrafter"/>
</dbReference>
<dbReference type="PATRIC" id="fig|1279009.4.peg.73"/>
<dbReference type="InterPro" id="IPR009006">
    <property type="entry name" value="Ala_racemase/Decarboxylase_C"/>
</dbReference>
<evidence type="ECO:0000256" key="1">
    <source>
        <dbReference type="ARBA" id="ARBA00001933"/>
    </source>
</evidence>
<evidence type="ECO:0000313" key="8">
    <source>
        <dbReference type="EMBL" id="EMR04797.1"/>
    </source>
</evidence>
<comment type="catalytic activity">
    <reaction evidence="4">
        <text>L-alanine = D-alanine</text>
        <dbReference type="Rhea" id="RHEA:20249"/>
        <dbReference type="ChEBI" id="CHEBI:57416"/>
        <dbReference type="ChEBI" id="CHEBI:57972"/>
        <dbReference type="EC" id="5.1.1.1"/>
    </reaction>
</comment>
<keyword evidence="2 4" id="KW-0663">Pyridoxal phosphate</keyword>
<dbReference type="PROSITE" id="PS00395">
    <property type="entry name" value="ALANINE_RACEMASE"/>
    <property type="match status" value="1"/>
</dbReference>
<dbReference type="EMBL" id="AODQ01000001">
    <property type="protein sequence ID" value="EMR04797.1"/>
    <property type="molecule type" value="Genomic_DNA"/>
</dbReference>
<evidence type="ECO:0000256" key="4">
    <source>
        <dbReference type="HAMAP-Rule" id="MF_01201"/>
    </source>
</evidence>
<dbReference type="InterPro" id="IPR000821">
    <property type="entry name" value="Ala_racemase"/>
</dbReference>
<dbReference type="InterPro" id="IPR011079">
    <property type="entry name" value="Ala_racemase_C"/>
</dbReference>
<feature type="binding site" evidence="4 6">
    <location>
        <position position="336"/>
    </location>
    <ligand>
        <name>substrate</name>
    </ligand>
</feature>
<name>M7NC43_9BACT</name>
<dbReference type="Gene3D" id="2.40.37.10">
    <property type="entry name" value="Lyase, Ornithine Decarboxylase, Chain A, domain 1"/>
    <property type="match status" value="1"/>
</dbReference>
<dbReference type="STRING" id="1279009.ADICEAN_00068"/>
<proteinExistence type="inferred from homology"/>
<comment type="caution">
    <text evidence="8">The sequence shown here is derived from an EMBL/GenBank/DDBJ whole genome shotgun (WGS) entry which is preliminary data.</text>
</comment>
<keyword evidence="3 4" id="KW-0413">Isomerase</keyword>
<feature type="binding site" evidence="4 6">
    <location>
        <position position="148"/>
    </location>
    <ligand>
        <name>substrate</name>
    </ligand>
</feature>
<comment type="cofactor">
    <cofactor evidence="1 4 5">
        <name>pyridoxal 5'-phosphate</name>
        <dbReference type="ChEBI" id="CHEBI:597326"/>
    </cofactor>
</comment>
<dbReference type="GO" id="GO:0030632">
    <property type="term" value="P:D-alanine biosynthetic process"/>
    <property type="evidence" value="ECO:0007669"/>
    <property type="project" value="UniProtKB-UniRule"/>
</dbReference>
<dbReference type="GO" id="GO:0008784">
    <property type="term" value="F:alanine racemase activity"/>
    <property type="evidence" value="ECO:0007669"/>
    <property type="project" value="UniProtKB-UniRule"/>
</dbReference>
<evidence type="ECO:0000256" key="5">
    <source>
        <dbReference type="PIRSR" id="PIRSR600821-50"/>
    </source>
</evidence>
<dbReference type="AlphaFoldDB" id="M7NC43"/>
<dbReference type="NCBIfam" id="TIGR00492">
    <property type="entry name" value="alr"/>
    <property type="match status" value="1"/>
</dbReference>
<comment type="pathway">
    <text evidence="4">Amino-acid biosynthesis; D-alanine biosynthesis; D-alanine from L-alanine: step 1/1.</text>
</comment>
<dbReference type="SUPFAM" id="SSF51419">
    <property type="entry name" value="PLP-binding barrel"/>
    <property type="match status" value="1"/>
</dbReference>
<feature type="domain" description="Alanine racemase C-terminal" evidence="7">
    <location>
        <begin position="267"/>
        <end position="395"/>
    </location>
</feature>
<dbReference type="InterPro" id="IPR020622">
    <property type="entry name" value="Ala_racemase_pyridoxalP-BS"/>
</dbReference>
<dbReference type="GO" id="GO:0030170">
    <property type="term" value="F:pyridoxal phosphate binding"/>
    <property type="evidence" value="ECO:0007669"/>
    <property type="project" value="UniProtKB-UniRule"/>
</dbReference>
<reference evidence="8 9" key="1">
    <citation type="journal article" date="2013" name="Genome Announc.">
        <title>Draft Genome Sequence of Cesiribacter andamanensis Strain AMV16T, Isolated from a Soil Sample from a Mud Volcano in the Andaman Islands, India.</title>
        <authorList>
            <person name="Shivaji S."/>
            <person name="Ara S."/>
            <person name="Begum Z."/>
            <person name="Srinivas T.N."/>
            <person name="Singh A."/>
            <person name="Kumar Pinnaka A."/>
        </authorList>
    </citation>
    <scope>NUCLEOTIDE SEQUENCE [LARGE SCALE GENOMIC DNA]</scope>
    <source>
        <strain evidence="8 9">AMV16</strain>
    </source>
</reference>
<dbReference type="PANTHER" id="PTHR30511">
    <property type="entry name" value="ALANINE RACEMASE"/>
    <property type="match status" value="1"/>
</dbReference>
<keyword evidence="9" id="KW-1185">Reference proteome</keyword>
<dbReference type="PANTHER" id="PTHR30511:SF0">
    <property type="entry name" value="ALANINE RACEMASE, CATABOLIC-RELATED"/>
    <property type="match status" value="1"/>
</dbReference>
<dbReference type="InterPro" id="IPR029066">
    <property type="entry name" value="PLP-binding_barrel"/>
</dbReference>
<feature type="active site" description="Proton acceptor; specific for L-alanine" evidence="4">
    <location>
        <position position="288"/>
    </location>
</feature>